<dbReference type="PATRIC" id="fig|243230.17.peg.1295"/>
<evidence type="ECO:0007829" key="4">
    <source>
        <dbReference type="PDB" id="3BT5"/>
    </source>
</evidence>
<dbReference type="KEGG" id="dra:DR_1099"/>
<dbReference type="STRING" id="243230.DR_1099"/>
<dbReference type="PIR" id="F75436">
    <property type="entry name" value="F75436"/>
</dbReference>
<dbReference type="InterPro" id="IPR005183">
    <property type="entry name" value="DUF305_CopM-like"/>
</dbReference>
<dbReference type="Proteomes" id="UP000002524">
    <property type="component" value="Chromosome 1"/>
</dbReference>
<dbReference type="EnsemblBacteria" id="AAF10673">
    <property type="protein sequence ID" value="AAF10673"/>
    <property type="gene ID" value="DR_1099"/>
</dbReference>
<dbReference type="PaxDb" id="243230-DR_1099"/>
<keyword evidence="4" id="KW-0002">3D-structure</keyword>
<dbReference type="RefSeq" id="WP_010887742.1">
    <property type="nucleotide sequence ID" value="NC_001263.1"/>
</dbReference>
<dbReference type="OrthoDB" id="26872at2"/>
<accession>Q9RVD0</accession>
<dbReference type="EvolutionaryTrace" id="Q9RVD0"/>
<name>Q9RVD0_DEIRA</name>
<protein>
    <recommendedName>
        <fullName evidence="1">DUF305 domain-containing protein</fullName>
    </recommendedName>
</protein>
<dbReference type="EMBL" id="AE000513">
    <property type="protein sequence ID" value="AAF10673.1"/>
    <property type="molecule type" value="Genomic_DNA"/>
</dbReference>
<sequence>MRRGWLWGALLVLLGVLAALLLRPPLPPATPQEVQFVQHMLQHHAQALDLAAPMLERSQQRTVRSLALDIQLSQREQMRQMEAMLGRWGQPPGEPISPEHARMMGMASEAEVAGLSTLPVEQAERQFLRLMIRHHQGAVAMTLPMLDAAARPEVERLARQIVVTQRGEIRTMEGVLGRLDGEVPAAPMRPVEHGHGH</sequence>
<dbReference type="PDB" id="3BT5">
    <property type="method" value="X-ray"/>
    <property type="resolution" value="1.35 A"/>
    <property type="chains" value="A=22-197"/>
</dbReference>
<organism evidence="2 3">
    <name type="scientific">Deinococcus radiodurans (strain ATCC 13939 / DSM 20539 / JCM 16871 / CCUG 27074 / LMG 4051 / NBRC 15346 / NCIMB 9279 / VKM B-1422 / R1)</name>
    <dbReference type="NCBI Taxonomy" id="243230"/>
    <lineage>
        <taxon>Bacteria</taxon>
        <taxon>Thermotogati</taxon>
        <taxon>Deinococcota</taxon>
        <taxon>Deinococci</taxon>
        <taxon>Deinococcales</taxon>
        <taxon>Deinococcaceae</taxon>
        <taxon>Deinococcus</taxon>
    </lineage>
</organism>
<dbReference type="Gene3D" id="1.20.1260.10">
    <property type="match status" value="1"/>
</dbReference>
<dbReference type="eggNOG" id="COG3544">
    <property type="taxonomic scope" value="Bacteria"/>
</dbReference>
<dbReference type="Pfam" id="PF03713">
    <property type="entry name" value="DUF305"/>
    <property type="match status" value="1"/>
</dbReference>
<feature type="domain" description="DUF305" evidence="1">
    <location>
        <begin position="33"/>
        <end position="175"/>
    </location>
</feature>
<keyword evidence="3" id="KW-1185">Reference proteome</keyword>
<dbReference type="PDBsum" id="3BT5"/>
<evidence type="ECO:0000259" key="1">
    <source>
        <dbReference type="Pfam" id="PF03713"/>
    </source>
</evidence>
<dbReference type="DNASU" id="1797328"/>
<dbReference type="GeneID" id="69517345"/>
<dbReference type="HOGENOM" id="CLU_074343_0_0_0"/>
<proteinExistence type="evidence at protein level"/>
<dbReference type="PANTHER" id="PTHR36933">
    <property type="entry name" value="SLL0788 PROTEIN"/>
    <property type="match status" value="1"/>
</dbReference>
<gene>
    <name evidence="2" type="ordered locus">DR_1099</name>
</gene>
<dbReference type="PANTHER" id="PTHR36933:SF1">
    <property type="entry name" value="SLL0788 PROTEIN"/>
    <property type="match status" value="1"/>
</dbReference>
<evidence type="ECO:0000313" key="2">
    <source>
        <dbReference type="EMBL" id="AAF10673.1"/>
    </source>
</evidence>
<dbReference type="SMR" id="Q9RVD0"/>
<reference evidence="2 3" key="1">
    <citation type="journal article" date="1999" name="Science">
        <title>Genome sequence of the radioresistant bacterium Deinococcus radiodurans R1.</title>
        <authorList>
            <person name="White O."/>
            <person name="Eisen J.A."/>
            <person name="Heidelberg J.F."/>
            <person name="Hickey E.K."/>
            <person name="Peterson J.D."/>
            <person name="Dodson R.J."/>
            <person name="Haft D.H."/>
            <person name="Gwinn M.L."/>
            <person name="Nelson W.C."/>
            <person name="Richardson D.L."/>
            <person name="Moffat K.S."/>
            <person name="Qin H."/>
            <person name="Jiang L."/>
            <person name="Pamphile W."/>
            <person name="Crosby M."/>
            <person name="Shen M."/>
            <person name="Vamathevan J.J."/>
            <person name="Lam P."/>
            <person name="McDonald L."/>
            <person name="Utterback T."/>
            <person name="Zalewski C."/>
            <person name="Makarova K.S."/>
            <person name="Aravind L."/>
            <person name="Daly M.J."/>
            <person name="Minton K.W."/>
            <person name="Fleischmann R.D."/>
            <person name="Ketchum K.A."/>
            <person name="Nelson K.E."/>
            <person name="Salzberg S."/>
            <person name="Smith H.O."/>
            <person name="Venter J.C."/>
            <person name="Fraser C.M."/>
        </authorList>
    </citation>
    <scope>NUCLEOTIDE SEQUENCE [LARGE SCALE GENOMIC DNA]</scope>
    <source>
        <strain evidence="3">ATCC 13939 / DSM 20539 / JCM 16871 / LMG 4051 / NBRC 15346 / NCIMB 9279 / R1 / VKM B-1422</strain>
    </source>
</reference>
<reference evidence="4" key="2">
    <citation type="submission" date="2007-12" db="PDB data bank">
        <title>Crystal structure of DUF305 fragment from Deinococcus radiodurans.</title>
        <authorList>
            <person name="Ramagopal U.A."/>
            <person name="Patskovsky Y."/>
            <person name="Rutter M."/>
            <person name="Toro R."/>
            <person name="Bain K."/>
            <person name="Meyer A.J."/>
            <person name="Powell A."/>
            <person name="Gheyi T."/>
            <person name="Wasserman S."/>
            <person name="Sauder J.M."/>
            <person name="Burley S.K."/>
            <person name="Almo S.C."/>
        </authorList>
    </citation>
    <scope>X-RAY CRYSTALLOGRAPHY (1.35 ANGSTROMS) OF 22-197</scope>
</reference>
<dbReference type="InterPro" id="IPR012347">
    <property type="entry name" value="Ferritin-like"/>
</dbReference>
<evidence type="ECO:0000313" key="3">
    <source>
        <dbReference type="Proteomes" id="UP000002524"/>
    </source>
</evidence>
<dbReference type="InParanoid" id="Q9RVD0"/>
<dbReference type="AlphaFoldDB" id="Q9RVD0"/>